<proteinExistence type="predicted"/>
<keyword evidence="1" id="KW-0472">Membrane</keyword>
<keyword evidence="3" id="KW-1185">Reference proteome</keyword>
<gene>
    <name evidence="2" type="ORF">SAMN02745138_02605</name>
</gene>
<evidence type="ECO:0000313" key="2">
    <source>
        <dbReference type="EMBL" id="SHK94037.1"/>
    </source>
</evidence>
<sequence length="64" mass="7102">MDKMDLITKVIPGLLVVGIVWFNMRKLQRNLNAMKQQHCSGSCHNCAHSAGCTSAQKENTDKEA</sequence>
<dbReference type="Proteomes" id="UP000183975">
    <property type="component" value="Unassembled WGS sequence"/>
</dbReference>
<feature type="transmembrane region" description="Helical" evidence="1">
    <location>
        <begin position="6"/>
        <end position="24"/>
    </location>
</feature>
<reference evidence="2 3" key="1">
    <citation type="submission" date="2016-11" db="EMBL/GenBank/DDBJ databases">
        <authorList>
            <person name="Jaros S."/>
            <person name="Januszkiewicz K."/>
            <person name="Wedrychowicz H."/>
        </authorList>
    </citation>
    <scope>NUCLEOTIDE SEQUENCE [LARGE SCALE GENOMIC DNA]</scope>
    <source>
        <strain evidence="2 3">DSM 14214</strain>
    </source>
</reference>
<organism evidence="2 3">
    <name type="scientific">Anaerotignum lactatifermentans DSM 14214</name>
    <dbReference type="NCBI Taxonomy" id="1121323"/>
    <lineage>
        <taxon>Bacteria</taxon>
        <taxon>Bacillati</taxon>
        <taxon>Bacillota</taxon>
        <taxon>Clostridia</taxon>
        <taxon>Lachnospirales</taxon>
        <taxon>Anaerotignaceae</taxon>
        <taxon>Anaerotignum</taxon>
    </lineage>
</organism>
<dbReference type="OrthoDB" id="9973263at2"/>
<evidence type="ECO:0008006" key="4">
    <source>
        <dbReference type="Google" id="ProtNLM"/>
    </source>
</evidence>
<dbReference type="AlphaFoldDB" id="A0A1M6WJY2"/>
<evidence type="ECO:0000256" key="1">
    <source>
        <dbReference type="SAM" id="Phobius"/>
    </source>
</evidence>
<accession>A0A1M6WJY2</accession>
<evidence type="ECO:0000313" key="3">
    <source>
        <dbReference type="Proteomes" id="UP000183975"/>
    </source>
</evidence>
<protein>
    <recommendedName>
        <fullName evidence="4">Virus attachment protein p12 family protein</fullName>
    </recommendedName>
</protein>
<dbReference type="EMBL" id="FRAH01000055">
    <property type="protein sequence ID" value="SHK94037.1"/>
    <property type="molecule type" value="Genomic_DNA"/>
</dbReference>
<keyword evidence="1" id="KW-1133">Transmembrane helix</keyword>
<keyword evidence="1" id="KW-0812">Transmembrane</keyword>
<name>A0A1M6WJY2_9FIRM</name>